<evidence type="ECO:0000313" key="4">
    <source>
        <dbReference type="Proteomes" id="UP000190080"/>
    </source>
</evidence>
<evidence type="ECO:0000256" key="1">
    <source>
        <dbReference type="ARBA" id="ARBA00022801"/>
    </source>
</evidence>
<dbReference type="PANTHER" id="PTHR30404:SF0">
    <property type="entry name" value="N-ACETYLMURAMOYL-L-ALANINE AMIDASE AMIC"/>
    <property type="match status" value="1"/>
</dbReference>
<evidence type="ECO:0000259" key="2">
    <source>
        <dbReference type="SMART" id="SM00646"/>
    </source>
</evidence>
<reference evidence="3 4" key="1">
    <citation type="submission" date="2017-03" db="EMBL/GenBank/DDBJ databases">
        <title>Genome sequence of Clostridium oryzae DSM 28571.</title>
        <authorList>
            <person name="Poehlein A."/>
            <person name="Daniel R."/>
        </authorList>
    </citation>
    <scope>NUCLEOTIDE SEQUENCE [LARGE SCALE GENOMIC DNA]</scope>
    <source>
        <strain evidence="3 4">DSM 28571</strain>
    </source>
</reference>
<dbReference type="GO" id="GO:0008745">
    <property type="term" value="F:N-acetylmuramoyl-L-alanine amidase activity"/>
    <property type="evidence" value="ECO:0007669"/>
    <property type="project" value="UniProtKB-EC"/>
</dbReference>
<proteinExistence type="predicted"/>
<dbReference type="STRING" id="1450648.CLORY_22910"/>
<keyword evidence="1 3" id="KW-0378">Hydrolase</keyword>
<comment type="caution">
    <text evidence="3">The sequence shown here is derived from an EMBL/GenBank/DDBJ whole genome shotgun (WGS) entry which is preliminary data.</text>
</comment>
<dbReference type="SUPFAM" id="SSF53187">
    <property type="entry name" value="Zn-dependent exopeptidases"/>
    <property type="match status" value="1"/>
</dbReference>
<dbReference type="EMBL" id="MZGV01000022">
    <property type="protein sequence ID" value="OPJ61425.1"/>
    <property type="molecule type" value="Genomic_DNA"/>
</dbReference>
<dbReference type="InterPro" id="IPR050695">
    <property type="entry name" value="N-acetylmuramoyl_amidase_3"/>
</dbReference>
<dbReference type="Gene3D" id="3.40.630.40">
    <property type="entry name" value="Zn-dependent exopeptidases"/>
    <property type="match status" value="1"/>
</dbReference>
<dbReference type="OrthoDB" id="9806267at2"/>
<keyword evidence="4" id="KW-1185">Reference proteome</keyword>
<dbReference type="NCBIfam" id="TIGR02883">
    <property type="entry name" value="spore_cwlD"/>
    <property type="match status" value="1"/>
</dbReference>
<dbReference type="GO" id="GO:0009253">
    <property type="term" value="P:peptidoglycan catabolic process"/>
    <property type="evidence" value="ECO:0007669"/>
    <property type="project" value="InterPro"/>
</dbReference>
<organism evidence="3 4">
    <name type="scientific">Clostridium oryzae</name>
    <dbReference type="NCBI Taxonomy" id="1450648"/>
    <lineage>
        <taxon>Bacteria</taxon>
        <taxon>Bacillati</taxon>
        <taxon>Bacillota</taxon>
        <taxon>Clostridia</taxon>
        <taxon>Eubacteriales</taxon>
        <taxon>Clostridiaceae</taxon>
        <taxon>Clostridium</taxon>
    </lineage>
</organism>
<dbReference type="CDD" id="cd02696">
    <property type="entry name" value="MurNAc-LAA"/>
    <property type="match status" value="1"/>
</dbReference>
<dbReference type="SMART" id="SM00646">
    <property type="entry name" value="Ami_3"/>
    <property type="match status" value="1"/>
</dbReference>
<name>A0A1V4INR5_9CLOT</name>
<evidence type="ECO:0000313" key="3">
    <source>
        <dbReference type="EMBL" id="OPJ61425.1"/>
    </source>
</evidence>
<protein>
    <submittedName>
        <fullName evidence="3">Germination-specific N-acetylmuramoyl-L-alanine amidase</fullName>
        <ecNumber evidence="3">3.5.1.28</ecNumber>
    </submittedName>
</protein>
<dbReference type="PANTHER" id="PTHR30404">
    <property type="entry name" value="N-ACETYLMURAMOYL-L-ALANINE AMIDASE"/>
    <property type="match status" value="1"/>
</dbReference>
<dbReference type="InterPro" id="IPR002508">
    <property type="entry name" value="MurNAc-LAA_cat"/>
</dbReference>
<dbReference type="GO" id="GO:0030288">
    <property type="term" value="C:outer membrane-bounded periplasmic space"/>
    <property type="evidence" value="ECO:0007669"/>
    <property type="project" value="TreeGrafter"/>
</dbReference>
<dbReference type="AlphaFoldDB" id="A0A1V4INR5"/>
<dbReference type="EC" id="3.5.1.28" evidence="3"/>
<dbReference type="Proteomes" id="UP000190080">
    <property type="component" value="Unassembled WGS sequence"/>
</dbReference>
<accession>A0A1V4INR5</accession>
<gene>
    <name evidence="3" type="primary">cwlD</name>
    <name evidence="3" type="ORF">CLORY_22910</name>
</gene>
<dbReference type="RefSeq" id="WP_079424466.1">
    <property type="nucleotide sequence ID" value="NZ_MZGV01000022.1"/>
</dbReference>
<feature type="domain" description="MurNAc-LAA" evidence="2">
    <location>
        <begin position="114"/>
        <end position="227"/>
    </location>
</feature>
<dbReference type="InterPro" id="IPR014234">
    <property type="entry name" value="Spore_CwlD"/>
</dbReference>
<sequence length="235" mass="26912">MKNNYMYKFINILICTCLLVAGITYDVSAKPKHRKAYNKRIILIDAGHGGIDGGASGEDGILEKDINLVIAKELKDILKKDGFYIIMTREDDRGIYTQDGRIRKKKIEDLVNRHSLIENSECNMFISIHLNSFPQKQYHGAQVWYAANDKSRSFGEMVQKQLRDDIDKENKREAKNAKESYLILKNPQDIPEVIIEAGFMSNYEECKKLENSEYQKQIAKSISEAVIKYFSTSGA</sequence>
<dbReference type="Pfam" id="PF01520">
    <property type="entry name" value="Amidase_3"/>
    <property type="match status" value="1"/>
</dbReference>